<evidence type="ECO:0000313" key="7">
    <source>
        <dbReference type="Proteomes" id="UP000029995"/>
    </source>
</evidence>
<dbReference type="NCBIfam" id="TIGR00997">
    <property type="entry name" value="ispZ"/>
    <property type="match status" value="1"/>
</dbReference>
<dbReference type="NCBIfam" id="NF001323">
    <property type="entry name" value="PRK00259.1-1"/>
    <property type="match status" value="1"/>
</dbReference>
<dbReference type="InterPro" id="IPR006008">
    <property type="entry name" value="YciB"/>
</dbReference>
<evidence type="ECO:0000256" key="1">
    <source>
        <dbReference type="ARBA" id="ARBA00022475"/>
    </source>
</evidence>
<feature type="transmembrane region" description="Helical" evidence="5">
    <location>
        <begin position="80"/>
        <end position="100"/>
    </location>
</feature>
<keyword evidence="3 5" id="KW-1133">Transmembrane helix</keyword>
<proteinExistence type="inferred from homology"/>
<gene>
    <name evidence="5" type="primary">yciB</name>
    <name evidence="6" type="ORF">P409_08170</name>
</gene>
<dbReference type="AlphaFoldDB" id="A0A0A0D9M5"/>
<comment type="similarity">
    <text evidence="5">Belongs to the YciB family.</text>
</comment>
<comment type="function">
    <text evidence="5">Plays a role in cell envelope biogenesis, maintenance of cell envelope integrity and membrane homeostasis.</text>
</comment>
<dbReference type="EMBL" id="JANX01000067">
    <property type="protein sequence ID" value="KGM34814.1"/>
    <property type="molecule type" value="Genomic_DNA"/>
</dbReference>
<evidence type="ECO:0000256" key="3">
    <source>
        <dbReference type="ARBA" id="ARBA00022989"/>
    </source>
</evidence>
<dbReference type="Proteomes" id="UP000029995">
    <property type="component" value="Unassembled WGS sequence"/>
</dbReference>
<evidence type="ECO:0000256" key="4">
    <source>
        <dbReference type="ARBA" id="ARBA00023136"/>
    </source>
</evidence>
<evidence type="ECO:0000256" key="5">
    <source>
        <dbReference type="HAMAP-Rule" id="MF_00189"/>
    </source>
</evidence>
<dbReference type="Pfam" id="PF04279">
    <property type="entry name" value="IspA"/>
    <property type="match status" value="1"/>
</dbReference>
<dbReference type="PANTHER" id="PTHR36917:SF1">
    <property type="entry name" value="INNER MEMBRANE-SPANNING PROTEIN YCIB"/>
    <property type="match status" value="1"/>
</dbReference>
<protein>
    <recommendedName>
        <fullName evidence="5">Inner membrane-spanning protein YciB</fullName>
    </recommendedName>
</protein>
<accession>A0A0A0D9M5</accession>
<sequence>MRLALEAGPLLLFFIANQTAGIMPATAVFMVATVVAVVLSVRLEKRWPIMPMVGCVFVLVFGGLTLWLDDDLFIKLKPTVVNLLFAAILFTGLATGRNFLKLMMGTVFELTEQGWRILTWRWAVFFVVLAVINEVVWRSFSTEFWAGFKLFGILPLTLVFAMAQMPVLMRHQTKPAE</sequence>
<comment type="subcellular location">
    <subcellularLocation>
        <location evidence="5">Cell inner membrane</location>
        <topology evidence="5">Multi-pass membrane protein</topology>
    </subcellularLocation>
</comment>
<feature type="transmembrane region" description="Helical" evidence="5">
    <location>
        <begin position="146"/>
        <end position="168"/>
    </location>
</feature>
<evidence type="ECO:0000256" key="2">
    <source>
        <dbReference type="ARBA" id="ARBA00022692"/>
    </source>
</evidence>
<feature type="transmembrane region" description="Helical" evidence="5">
    <location>
        <begin position="20"/>
        <end position="41"/>
    </location>
</feature>
<keyword evidence="4 5" id="KW-0472">Membrane</keyword>
<dbReference type="PANTHER" id="PTHR36917">
    <property type="entry name" value="INTRACELLULAR SEPTATION PROTEIN A-RELATED"/>
    <property type="match status" value="1"/>
</dbReference>
<feature type="transmembrane region" description="Helical" evidence="5">
    <location>
        <begin position="120"/>
        <end position="140"/>
    </location>
</feature>
<dbReference type="HAMAP" id="MF_00189">
    <property type="entry name" value="YciB"/>
    <property type="match status" value="1"/>
</dbReference>
<evidence type="ECO:0000313" key="6">
    <source>
        <dbReference type="EMBL" id="KGM34814.1"/>
    </source>
</evidence>
<feature type="transmembrane region" description="Helical" evidence="5">
    <location>
        <begin position="48"/>
        <end position="68"/>
    </location>
</feature>
<reference evidence="6 7" key="1">
    <citation type="submission" date="2014-01" db="EMBL/GenBank/DDBJ databases">
        <title>Genome sequence determination for a cystic fibrosis isolate, Inquilinus limosus.</title>
        <authorList>
            <person name="Pino M."/>
            <person name="Di Conza J."/>
            <person name="Gutkind G."/>
        </authorList>
    </citation>
    <scope>NUCLEOTIDE SEQUENCE [LARGE SCALE GENOMIC DNA]</scope>
    <source>
        <strain evidence="6 7">MP06</strain>
    </source>
</reference>
<keyword evidence="2 5" id="KW-0812">Transmembrane</keyword>
<dbReference type="GO" id="GO:0005886">
    <property type="term" value="C:plasma membrane"/>
    <property type="evidence" value="ECO:0007669"/>
    <property type="project" value="UniProtKB-SubCell"/>
</dbReference>
<organism evidence="6 7">
    <name type="scientific">Inquilinus limosus MP06</name>
    <dbReference type="NCBI Taxonomy" id="1398085"/>
    <lineage>
        <taxon>Bacteria</taxon>
        <taxon>Pseudomonadati</taxon>
        <taxon>Pseudomonadota</taxon>
        <taxon>Alphaproteobacteria</taxon>
        <taxon>Rhodospirillales</taxon>
        <taxon>Rhodospirillaceae</taxon>
        <taxon>Inquilinus</taxon>
    </lineage>
</organism>
<comment type="caution">
    <text evidence="6">The sequence shown here is derived from an EMBL/GenBank/DDBJ whole genome shotgun (WGS) entry which is preliminary data.</text>
</comment>
<keyword evidence="1 5" id="KW-1003">Cell membrane</keyword>
<keyword evidence="5" id="KW-0997">Cell inner membrane</keyword>
<name>A0A0A0D9M5_9PROT</name>